<sequence length="87" mass="9331">MTAYGKTPTAFLQSDEQAVNLAAVVALRDAGANFITSFERIPEVNDWLQQRSNRPKTVPAPVAAAATLPAKPPEPMESTPPESEVQP</sequence>
<evidence type="ECO:0000313" key="2">
    <source>
        <dbReference type="EMBL" id="EED35393.1"/>
    </source>
</evidence>
<dbReference type="STRING" id="565045.NOR51B_1338"/>
<organism evidence="2 3">
    <name type="scientific">Luminiphilus syltensis NOR5-1B</name>
    <dbReference type="NCBI Taxonomy" id="565045"/>
    <lineage>
        <taxon>Bacteria</taxon>
        <taxon>Pseudomonadati</taxon>
        <taxon>Pseudomonadota</taxon>
        <taxon>Gammaproteobacteria</taxon>
        <taxon>Cellvibrionales</taxon>
        <taxon>Halieaceae</taxon>
        <taxon>Luminiphilus</taxon>
    </lineage>
</organism>
<evidence type="ECO:0000313" key="3">
    <source>
        <dbReference type="Proteomes" id="UP000004699"/>
    </source>
</evidence>
<dbReference type="AlphaFoldDB" id="B8KW33"/>
<dbReference type="HOGENOM" id="CLU_2479633_0_0_6"/>
<protein>
    <submittedName>
        <fullName evidence="2">Uncharacterized protein</fullName>
    </submittedName>
</protein>
<dbReference type="Proteomes" id="UP000004699">
    <property type="component" value="Unassembled WGS sequence"/>
</dbReference>
<gene>
    <name evidence="2" type="ORF">NOR51B_1338</name>
</gene>
<dbReference type="EMBL" id="DS999411">
    <property type="protein sequence ID" value="EED35393.1"/>
    <property type="molecule type" value="Genomic_DNA"/>
</dbReference>
<feature type="compositionally biased region" description="Low complexity" evidence="1">
    <location>
        <begin position="76"/>
        <end position="87"/>
    </location>
</feature>
<feature type="compositionally biased region" description="Low complexity" evidence="1">
    <location>
        <begin position="55"/>
        <end position="69"/>
    </location>
</feature>
<feature type="region of interest" description="Disordered" evidence="1">
    <location>
        <begin position="52"/>
        <end position="87"/>
    </location>
</feature>
<evidence type="ECO:0000256" key="1">
    <source>
        <dbReference type="SAM" id="MobiDB-lite"/>
    </source>
</evidence>
<name>B8KW33_9GAMM</name>
<accession>B8KW33</accession>
<reference evidence="3" key="1">
    <citation type="journal article" date="2013" name="BMC Microbiol.">
        <title>Taxonomy and evolution of bacteriochlorophyll a-containing members of the OM60/NOR5 clade of marine gammaproteobacteria: description of Luminiphilus syltensis gen. nov., sp. nov., reclassification of Haliea rubra as Pseudohaliea rubra gen. nov., comb. nov., and emendation of Chromatocurvus halotolerans.</title>
        <authorList>
            <person name="Spring S."/>
            <person name="Riedel T."/>
            <person name="Sproer C."/>
            <person name="Yan S."/>
            <person name="Harder J."/>
            <person name="Fuchs B.M."/>
        </authorList>
    </citation>
    <scope>NUCLEOTIDE SEQUENCE [LARGE SCALE GENOMIC DNA]</scope>
    <source>
        <strain evidence="3">NOR51-B</strain>
    </source>
</reference>
<proteinExistence type="predicted"/>
<keyword evidence="3" id="KW-1185">Reference proteome</keyword>